<reference evidence="6 7" key="1">
    <citation type="submission" date="2018-08" db="EMBL/GenBank/DDBJ databases">
        <title>A genome reference for cultivated species of the human gut microbiota.</title>
        <authorList>
            <person name="Zou Y."/>
            <person name="Xue W."/>
            <person name="Luo G."/>
        </authorList>
    </citation>
    <scope>NUCLEOTIDE SEQUENCE [LARGE SCALE GENOMIC DNA]</scope>
    <source>
        <strain evidence="5 7">AF12-25</strain>
        <strain evidence="4 6">AF18-14</strain>
    </source>
</reference>
<comment type="caution">
    <text evidence="2">The sequence shown here is derived from an EMBL/GenBank/DDBJ whole genome shotgun (WGS) entry which is preliminary data.</text>
</comment>
<dbReference type="Proteomes" id="UP000483142">
    <property type="component" value="Unassembled WGS sequence"/>
</dbReference>
<gene>
    <name evidence="5" type="ORF">DWV70_21310</name>
    <name evidence="4" type="ORF">DWX04_22140</name>
    <name evidence="3" type="ORF">GAZ06_19685</name>
    <name evidence="2" type="ORF">GAZ09_19325</name>
</gene>
<evidence type="ECO:0000313" key="5">
    <source>
        <dbReference type="EMBL" id="RGW43704.1"/>
    </source>
</evidence>
<evidence type="ECO:0000313" key="4">
    <source>
        <dbReference type="EMBL" id="RGT85779.1"/>
    </source>
</evidence>
<evidence type="ECO:0000313" key="3">
    <source>
        <dbReference type="EMBL" id="KAB6472440.1"/>
    </source>
</evidence>
<keyword evidence="1" id="KW-0472">Membrane</keyword>
<evidence type="ECO:0000313" key="8">
    <source>
        <dbReference type="Proteomes" id="UP000468344"/>
    </source>
</evidence>
<evidence type="ECO:0000313" key="7">
    <source>
        <dbReference type="Proteomes" id="UP000285469"/>
    </source>
</evidence>
<dbReference type="Proteomes" id="UP000285469">
    <property type="component" value="Unassembled WGS sequence"/>
</dbReference>
<protein>
    <submittedName>
        <fullName evidence="2">Uncharacterized protein</fullName>
    </submittedName>
</protein>
<feature type="transmembrane region" description="Helical" evidence="1">
    <location>
        <begin position="52"/>
        <end position="69"/>
    </location>
</feature>
<evidence type="ECO:0000256" key="1">
    <source>
        <dbReference type="SAM" id="Phobius"/>
    </source>
</evidence>
<accession>A0A174Q8B4</accession>
<reference evidence="8 9" key="2">
    <citation type="journal article" date="2019" name="Nat. Med.">
        <title>A library of human gut bacterial isolates paired with longitudinal multiomics data enables mechanistic microbiome research.</title>
        <authorList>
            <person name="Poyet M."/>
            <person name="Groussin M."/>
            <person name="Gibbons S.M."/>
            <person name="Avila-Pacheco J."/>
            <person name="Jiang X."/>
            <person name="Kearney S.M."/>
            <person name="Perrotta A.R."/>
            <person name="Berdy B."/>
            <person name="Zhao S."/>
            <person name="Lieberman T.D."/>
            <person name="Swanson P.K."/>
            <person name="Smith M."/>
            <person name="Roesemann S."/>
            <person name="Alexander J.E."/>
            <person name="Rich S.A."/>
            <person name="Livny J."/>
            <person name="Vlamakis H."/>
            <person name="Clish C."/>
            <person name="Bullock K."/>
            <person name="Deik A."/>
            <person name="Scott J."/>
            <person name="Pierce K.A."/>
            <person name="Xavier R.J."/>
            <person name="Alm E.J."/>
        </authorList>
    </citation>
    <scope>NUCLEOTIDE SEQUENCE [LARGE SCALE GENOMIC DNA]</scope>
    <source>
        <strain evidence="3 8">BIOML-A140</strain>
        <strain evidence="2 9">BIOML-A141</strain>
    </source>
</reference>
<dbReference type="EMBL" id="WDBZ01000051">
    <property type="protein sequence ID" value="KAB6447748.1"/>
    <property type="molecule type" value="Genomic_DNA"/>
</dbReference>
<name>A0A174Q8B4_PHOVU</name>
<evidence type="ECO:0000313" key="9">
    <source>
        <dbReference type="Proteomes" id="UP000483142"/>
    </source>
</evidence>
<proteinExistence type="predicted"/>
<dbReference type="AlphaFoldDB" id="A0A174Q8B4"/>
<keyword evidence="1" id="KW-1133">Transmembrane helix</keyword>
<keyword evidence="1" id="KW-0812">Transmembrane</keyword>
<dbReference type="EMBL" id="WDBY01000052">
    <property type="protein sequence ID" value="KAB6472440.1"/>
    <property type="molecule type" value="Genomic_DNA"/>
</dbReference>
<organism evidence="2 9">
    <name type="scientific">Phocaeicola vulgatus</name>
    <name type="common">Bacteroides vulgatus</name>
    <dbReference type="NCBI Taxonomy" id="821"/>
    <lineage>
        <taxon>Bacteria</taxon>
        <taxon>Pseudomonadati</taxon>
        <taxon>Bacteroidota</taxon>
        <taxon>Bacteroidia</taxon>
        <taxon>Bacteroidales</taxon>
        <taxon>Bacteroidaceae</taxon>
        <taxon>Phocaeicola</taxon>
    </lineage>
</organism>
<evidence type="ECO:0000313" key="6">
    <source>
        <dbReference type="Proteomes" id="UP000283833"/>
    </source>
</evidence>
<dbReference type="EMBL" id="QSAI01000060">
    <property type="protein sequence ID" value="RGW43704.1"/>
    <property type="molecule type" value="Genomic_DNA"/>
</dbReference>
<dbReference type="Proteomes" id="UP000283833">
    <property type="component" value="Unassembled WGS sequence"/>
</dbReference>
<feature type="transmembrane region" description="Helical" evidence="1">
    <location>
        <begin position="12"/>
        <end position="31"/>
    </location>
</feature>
<evidence type="ECO:0000313" key="2">
    <source>
        <dbReference type="EMBL" id="KAB6447748.1"/>
    </source>
</evidence>
<dbReference type="EMBL" id="QRXI01000066">
    <property type="protein sequence ID" value="RGT85779.1"/>
    <property type="molecule type" value="Genomic_DNA"/>
</dbReference>
<sequence>MKKVYCNNLLAKVLLAFSSCHTITIGPFVLSKRPEEKITQKVRNHECTHARQWVEMAVAIGTVIWILLLCFDLSAWWLVLAGLAFYLWYGVEWLVRAVRLKDAGRAYKTVSFEREAYSNEDDPNYIENSNYFAWVKYLF</sequence>
<dbReference type="Proteomes" id="UP000468344">
    <property type="component" value="Unassembled WGS sequence"/>
</dbReference>
<feature type="transmembrane region" description="Helical" evidence="1">
    <location>
        <begin position="75"/>
        <end position="95"/>
    </location>
</feature>
<dbReference type="RefSeq" id="WP_057280572.1">
    <property type="nucleotide sequence ID" value="NZ_CAJTAS010000058.1"/>
</dbReference>